<keyword evidence="2" id="KW-1185">Reference proteome</keyword>
<dbReference type="Proteomes" id="UP000317977">
    <property type="component" value="Unassembled WGS sequence"/>
</dbReference>
<gene>
    <name evidence="1" type="ORF">Poly59_27320</name>
</gene>
<evidence type="ECO:0000313" key="2">
    <source>
        <dbReference type="Proteomes" id="UP000317977"/>
    </source>
</evidence>
<organism evidence="1 2">
    <name type="scientific">Rubripirellula reticaptiva</name>
    <dbReference type="NCBI Taxonomy" id="2528013"/>
    <lineage>
        <taxon>Bacteria</taxon>
        <taxon>Pseudomonadati</taxon>
        <taxon>Planctomycetota</taxon>
        <taxon>Planctomycetia</taxon>
        <taxon>Pirellulales</taxon>
        <taxon>Pirellulaceae</taxon>
        <taxon>Rubripirellula</taxon>
    </lineage>
</organism>
<accession>A0A5C6EPV0</accession>
<reference evidence="1 2" key="1">
    <citation type="submission" date="2019-02" db="EMBL/GenBank/DDBJ databases">
        <title>Deep-cultivation of Planctomycetes and their phenomic and genomic characterization uncovers novel biology.</title>
        <authorList>
            <person name="Wiegand S."/>
            <person name="Jogler M."/>
            <person name="Boedeker C."/>
            <person name="Pinto D."/>
            <person name="Vollmers J."/>
            <person name="Rivas-Marin E."/>
            <person name="Kohn T."/>
            <person name="Peeters S.H."/>
            <person name="Heuer A."/>
            <person name="Rast P."/>
            <person name="Oberbeckmann S."/>
            <person name="Bunk B."/>
            <person name="Jeske O."/>
            <person name="Meyerdierks A."/>
            <person name="Storesund J.E."/>
            <person name="Kallscheuer N."/>
            <person name="Luecker S."/>
            <person name="Lage O.M."/>
            <person name="Pohl T."/>
            <person name="Merkel B.J."/>
            <person name="Hornburger P."/>
            <person name="Mueller R.-W."/>
            <person name="Bruemmer F."/>
            <person name="Labrenz M."/>
            <person name="Spormann A.M."/>
            <person name="Op Den Camp H."/>
            <person name="Overmann J."/>
            <person name="Amann R."/>
            <person name="Jetten M.S.M."/>
            <person name="Mascher T."/>
            <person name="Medema M.H."/>
            <person name="Devos D.P."/>
            <person name="Kaster A.-K."/>
            <person name="Ovreas L."/>
            <person name="Rohde M."/>
            <person name="Galperin M.Y."/>
            <person name="Jogler C."/>
        </authorList>
    </citation>
    <scope>NUCLEOTIDE SEQUENCE [LARGE SCALE GENOMIC DNA]</scope>
    <source>
        <strain evidence="1 2">Poly59</strain>
    </source>
</reference>
<sequence>MSPTTLGSVIVDGAVAIAFGAAELGSTRMLDAYADLFGFVIELHVSNGPRRRKPENVLVKFFVLQGGSPRWRILQNP</sequence>
<protein>
    <submittedName>
        <fullName evidence="1">Uncharacterized protein</fullName>
    </submittedName>
</protein>
<evidence type="ECO:0000313" key="1">
    <source>
        <dbReference type="EMBL" id="TWU51142.1"/>
    </source>
</evidence>
<comment type="caution">
    <text evidence="1">The sequence shown here is derived from an EMBL/GenBank/DDBJ whole genome shotgun (WGS) entry which is preliminary data.</text>
</comment>
<dbReference type="EMBL" id="SJPX01000003">
    <property type="protein sequence ID" value="TWU51142.1"/>
    <property type="molecule type" value="Genomic_DNA"/>
</dbReference>
<dbReference type="AlphaFoldDB" id="A0A5C6EPV0"/>
<proteinExistence type="predicted"/>
<name>A0A5C6EPV0_9BACT</name>